<dbReference type="AlphaFoldDB" id="A0A7X2D0V6"/>
<keyword evidence="3" id="KW-1003">Cell membrane</keyword>
<sequence>MVMNVTDWASWIVYLSMGLILGLIYYKTRSVECSIAVHMLWNLYAIFI</sequence>
<dbReference type="InterPro" id="IPR003675">
    <property type="entry name" value="Rce1/LyrA-like_dom"/>
</dbReference>
<reference evidence="6 7" key="1">
    <citation type="submission" date="2019-10" db="EMBL/GenBank/DDBJ databases">
        <authorList>
            <person name="Dong K."/>
        </authorList>
    </citation>
    <scope>NUCLEOTIDE SEQUENCE [LARGE SCALE GENOMIC DNA]</scope>
    <source>
        <strain evidence="6 7">DSM 28960</strain>
    </source>
</reference>
<comment type="caution">
    <text evidence="6">The sequence shown here is derived from an EMBL/GenBank/DDBJ whole genome shotgun (WGS) entry which is preliminary data.</text>
</comment>
<dbReference type="GO" id="GO:0008237">
    <property type="term" value="F:metallopeptidase activity"/>
    <property type="evidence" value="ECO:0007669"/>
    <property type="project" value="UniProtKB-KW"/>
</dbReference>
<accession>A0A7X2D0V6</accession>
<dbReference type="Pfam" id="PF02517">
    <property type="entry name" value="Rce1-like"/>
    <property type="match status" value="1"/>
</dbReference>
<feature type="transmembrane region" description="Helical" evidence="4">
    <location>
        <begin position="6"/>
        <end position="26"/>
    </location>
</feature>
<keyword evidence="4" id="KW-0472">Membrane</keyword>
<dbReference type="GO" id="GO:0005886">
    <property type="term" value="C:plasma membrane"/>
    <property type="evidence" value="ECO:0007669"/>
    <property type="project" value="UniProtKB-SubCell"/>
</dbReference>
<dbReference type="Proteomes" id="UP000439550">
    <property type="component" value="Unassembled WGS sequence"/>
</dbReference>
<evidence type="ECO:0000256" key="1">
    <source>
        <dbReference type="ARBA" id="ARBA00004651"/>
    </source>
</evidence>
<evidence type="ECO:0000256" key="3">
    <source>
        <dbReference type="ARBA" id="ARBA00022475"/>
    </source>
</evidence>
<keyword evidence="6" id="KW-0482">Metalloprotease</keyword>
<dbReference type="EMBL" id="WITJ01000010">
    <property type="protein sequence ID" value="MQW39846.1"/>
    <property type="molecule type" value="Genomic_DNA"/>
</dbReference>
<keyword evidence="7" id="KW-1185">Reference proteome</keyword>
<name>A0A7X2D0V6_9LACT</name>
<evidence type="ECO:0000313" key="6">
    <source>
        <dbReference type="EMBL" id="MQW39846.1"/>
    </source>
</evidence>
<dbReference type="GO" id="GO:0004175">
    <property type="term" value="F:endopeptidase activity"/>
    <property type="evidence" value="ECO:0007669"/>
    <property type="project" value="UniProtKB-ARBA"/>
</dbReference>
<comment type="subcellular location">
    <subcellularLocation>
        <location evidence="1">Cell membrane</location>
        <topology evidence="1">Multi-pass membrane protein</topology>
    </subcellularLocation>
</comment>
<dbReference type="GO" id="GO:0080120">
    <property type="term" value="P:CAAX-box protein maturation"/>
    <property type="evidence" value="ECO:0007669"/>
    <property type="project" value="UniProtKB-ARBA"/>
</dbReference>
<evidence type="ECO:0000256" key="4">
    <source>
        <dbReference type="SAM" id="Phobius"/>
    </source>
</evidence>
<keyword evidence="4" id="KW-0812">Transmembrane</keyword>
<keyword evidence="4" id="KW-1133">Transmembrane helix</keyword>
<organism evidence="6 7">
    <name type="scientific">Lactococcus hircilactis</name>
    <dbReference type="NCBI Taxonomy" id="1494462"/>
    <lineage>
        <taxon>Bacteria</taxon>
        <taxon>Bacillati</taxon>
        <taxon>Bacillota</taxon>
        <taxon>Bacilli</taxon>
        <taxon>Lactobacillales</taxon>
        <taxon>Streptococcaceae</taxon>
        <taxon>Lactococcus</taxon>
    </lineage>
</organism>
<evidence type="ECO:0000256" key="2">
    <source>
        <dbReference type="ARBA" id="ARBA00009067"/>
    </source>
</evidence>
<gene>
    <name evidence="6" type="ORF">GHI93_07900</name>
</gene>
<dbReference type="OrthoDB" id="8607342at2"/>
<evidence type="ECO:0000259" key="5">
    <source>
        <dbReference type="Pfam" id="PF02517"/>
    </source>
</evidence>
<keyword evidence="6" id="KW-0645">Protease</keyword>
<comment type="similarity">
    <text evidence="2">Belongs to the UPF0177 family.</text>
</comment>
<dbReference type="GO" id="GO:0006508">
    <property type="term" value="P:proteolysis"/>
    <property type="evidence" value="ECO:0007669"/>
    <property type="project" value="UniProtKB-KW"/>
</dbReference>
<proteinExistence type="inferred from homology"/>
<feature type="domain" description="CAAX prenyl protease 2/Lysostaphin resistance protein A-like" evidence="5">
    <location>
        <begin position="7"/>
        <end position="43"/>
    </location>
</feature>
<keyword evidence="6" id="KW-0378">Hydrolase</keyword>
<evidence type="ECO:0000313" key="7">
    <source>
        <dbReference type="Proteomes" id="UP000439550"/>
    </source>
</evidence>
<protein>
    <submittedName>
        <fullName evidence="6">CPBP family intramembrane metalloprotease</fullName>
    </submittedName>
</protein>